<feature type="transmembrane region" description="Helical" evidence="7">
    <location>
        <begin position="543"/>
        <end position="560"/>
    </location>
</feature>
<dbReference type="PROSITE" id="PS50850">
    <property type="entry name" value="MFS"/>
    <property type="match status" value="1"/>
</dbReference>
<feature type="transmembrane region" description="Helical" evidence="7">
    <location>
        <begin position="508"/>
        <end position="531"/>
    </location>
</feature>
<organism evidence="9">
    <name type="scientific">Bellilinea caldifistulae</name>
    <dbReference type="NCBI Taxonomy" id="360411"/>
    <lineage>
        <taxon>Bacteria</taxon>
        <taxon>Bacillati</taxon>
        <taxon>Chloroflexota</taxon>
        <taxon>Anaerolineae</taxon>
        <taxon>Anaerolineales</taxon>
        <taxon>Anaerolineaceae</taxon>
        <taxon>Bellilinea</taxon>
    </lineage>
</organism>
<dbReference type="CDD" id="cd17329">
    <property type="entry name" value="MFS_MdtH_MDR_like"/>
    <property type="match status" value="1"/>
</dbReference>
<dbReference type="InterPro" id="IPR011701">
    <property type="entry name" value="MFS"/>
</dbReference>
<comment type="subcellular location">
    <subcellularLocation>
        <location evidence="1">Cell membrane</location>
        <topology evidence="1">Multi-pass membrane protein</topology>
    </subcellularLocation>
</comment>
<keyword evidence="2" id="KW-0813">Transport</keyword>
<feature type="transmembrane region" description="Helical" evidence="7">
    <location>
        <begin position="212"/>
        <end position="237"/>
    </location>
</feature>
<dbReference type="GO" id="GO:0022857">
    <property type="term" value="F:transmembrane transporter activity"/>
    <property type="evidence" value="ECO:0007669"/>
    <property type="project" value="InterPro"/>
</dbReference>
<evidence type="ECO:0000256" key="4">
    <source>
        <dbReference type="ARBA" id="ARBA00022692"/>
    </source>
</evidence>
<evidence type="ECO:0000259" key="8">
    <source>
        <dbReference type="PROSITE" id="PS50850"/>
    </source>
</evidence>
<feature type="transmembrane region" description="Helical" evidence="7">
    <location>
        <begin position="455"/>
        <end position="475"/>
    </location>
</feature>
<dbReference type="InterPro" id="IPR050171">
    <property type="entry name" value="MFS_Transporters"/>
</dbReference>
<evidence type="ECO:0000256" key="2">
    <source>
        <dbReference type="ARBA" id="ARBA00022448"/>
    </source>
</evidence>
<dbReference type="SUPFAM" id="SSF103473">
    <property type="entry name" value="MFS general substrate transporter"/>
    <property type="match status" value="1"/>
</dbReference>
<protein>
    <submittedName>
        <fullName evidence="9">MFS transporter</fullName>
    </submittedName>
</protein>
<evidence type="ECO:0000256" key="6">
    <source>
        <dbReference type="ARBA" id="ARBA00023136"/>
    </source>
</evidence>
<dbReference type="PANTHER" id="PTHR23517">
    <property type="entry name" value="RESISTANCE PROTEIN MDTM, PUTATIVE-RELATED-RELATED"/>
    <property type="match status" value="1"/>
</dbReference>
<evidence type="ECO:0000313" key="9">
    <source>
        <dbReference type="EMBL" id="HGS86573.1"/>
    </source>
</evidence>
<keyword evidence="5 7" id="KW-1133">Transmembrane helix</keyword>
<feature type="transmembrane region" description="Helical" evidence="7">
    <location>
        <begin position="482"/>
        <end position="502"/>
    </location>
</feature>
<feature type="transmembrane region" description="Helical" evidence="7">
    <location>
        <begin position="365"/>
        <end position="385"/>
    </location>
</feature>
<gene>
    <name evidence="9" type="ORF">ENT17_03040</name>
</gene>
<evidence type="ECO:0000256" key="1">
    <source>
        <dbReference type="ARBA" id="ARBA00004651"/>
    </source>
</evidence>
<dbReference type="InterPro" id="IPR036259">
    <property type="entry name" value="MFS_trans_sf"/>
</dbReference>
<dbReference type="Pfam" id="PF07690">
    <property type="entry name" value="MFS_1"/>
    <property type="match status" value="1"/>
</dbReference>
<name>A0A7C4Q2X7_9CHLR</name>
<dbReference type="GO" id="GO:0005886">
    <property type="term" value="C:plasma membrane"/>
    <property type="evidence" value="ECO:0007669"/>
    <property type="project" value="UniProtKB-SubCell"/>
</dbReference>
<evidence type="ECO:0000256" key="3">
    <source>
        <dbReference type="ARBA" id="ARBA00022475"/>
    </source>
</evidence>
<feature type="transmembrane region" description="Helical" evidence="7">
    <location>
        <begin position="277"/>
        <end position="293"/>
    </location>
</feature>
<evidence type="ECO:0000256" key="7">
    <source>
        <dbReference type="SAM" id="Phobius"/>
    </source>
</evidence>
<proteinExistence type="predicted"/>
<evidence type="ECO:0000256" key="5">
    <source>
        <dbReference type="ARBA" id="ARBA00022989"/>
    </source>
</evidence>
<dbReference type="PANTHER" id="PTHR23517:SF2">
    <property type="entry name" value="MULTIDRUG RESISTANCE PROTEIN MDTH"/>
    <property type="match status" value="1"/>
</dbReference>
<feature type="transmembrane region" description="Helical" evidence="7">
    <location>
        <begin position="421"/>
        <end position="443"/>
    </location>
</feature>
<dbReference type="InterPro" id="IPR005829">
    <property type="entry name" value="Sugar_transporter_CS"/>
</dbReference>
<dbReference type="AlphaFoldDB" id="A0A7C4Q2X7"/>
<sequence length="607" mass="66946">MSRAPPAQLRLVLYLLQGIQSILQNLIQFFQNIFGVAHLYLLKKVIRLTKIPPRSRDGRKFPAVPPCLAAIPAAHSAQRLCRLAERLARRLTLAVRPELLALTGESVPPGGSGGNFNRFLPGWGLSLRPGLPVGFRQFTFLRHSRLRIWNTLIIFRMWCLSRHPQAAVFSKPVWFLRLRPFVVKSTRLFLPTCHLCSTFMRKLFELRLPAQFWLMFAGMLISTIGASMIWPFLMIYVSERLAMPLTVSAGLLTINSVCGLISSFIAGPIIDRLGRKWVMAISLLVNGLGYLLMSRAETYPAFVLLMILQGAANPLYRVGADAMMADLLPVEKRVEGYSLMRLSNNVGVAIGPAAGGFIASISYEYAFYGAATGLVIYGLLIAFLARETLPQPVGGPAAVLRQPERFGGYGHVLRDQPYMTFLLAFIFTQLSASIMWVLLSVYAKTHYGVTERLYGMIPMTNALMVVFFQIPVTMLTRRFNPLPVLALGGLLYGLGVGSVALGSGFWGFWASMVVMTIGELVLVPTSSTYAANSAPADMRGRYMSLYGLTWNVAAGIGPVAGGFLNDWFNPQAIWYGGGLCGIFSALLFVFFWLRRPAAEPAPASKIP</sequence>
<dbReference type="InterPro" id="IPR020846">
    <property type="entry name" value="MFS_dom"/>
</dbReference>
<feature type="transmembrane region" description="Helical" evidence="7">
    <location>
        <begin position="339"/>
        <end position="359"/>
    </location>
</feature>
<keyword evidence="4 7" id="KW-0812">Transmembrane</keyword>
<reference evidence="9" key="1">
    <citation type="journal article" date="2020" name="mSystems">
        <title>Genome- and Community-Level Interaction Insights into Carbon Utilization and Element Cycling Functions of Hydrothermarchaeota in Hydrothermal Sediment.</title>
        <authorList>
            <person name="Zhou Z."/>
            <person name="Liu Y."/>
            <person name="Xu W."/>
            <person name="Pan J."/>
            <person name="Luo Z.H."/>
            <person name="Li M."/>
        </authorList>
    </citation>
    <scope>NUCLEOTIDE SEQUENCE [LARGE SCALE GENOMIC DNA]</scope>
    <source>
        <strain evidence="9">SpSt-556</strain>
    </source>
</reference>
<dbReference type="Gene3D" id="1.20.1250.20">
    <property type="entry name" value="MFS general substrate transporter like domains"/>
    <property type="match status" value="2"/>
</dbReference>
<feature type="transmembrane region" description="Helical" evidence="7">
    <location>
        <begin position="572"/>
        <end position="593"/>
    </location>
</feature>
<keyword evidence="6 7" id="KW-0472">Membrane</keyword>
<feature type="domain" description="Major facilitator superfamily (MFS) profile" evidence="8">
    <location>
        <begin position="211"/>
        <end position="596"/>
    </location>
</feature>
<feature type="transmembrane region" description="Helical" evidence="7">
    <location>
        <begin position="249"/>
        <end position="270"/>
    </location>
</feature>
<accession>A0A7C4Q2X7</accession>
<dbReference type="EMBL" id="DSXR01000040">
    <property type="protein sequence ID" value="HGS86573.1"/>
    <property type="molecule type" value="Genomic_DNA"/>
</dbReference>
<comment type="caution">
    <text evidence="9">The sequence shown here is derived from an EMBL/GenBank/DDBJ whole genome shotgun (WGS) entry which is preliminary data.</text>
</comment>
<dbReference type="PROSITE" id="PS00216">
    <property type="entry name" value="SUGAR_TRANSPORT_1"/>
    <property type="match status" value="1"/>
</dbReference>
<keyword evidence="3" id="KW-1003">Cell membrane</keyword>